<accession>A0A512BFI2</accession>
<evidence type="ECO:0000313" key="1">
    <source>
        <dbReference type="EMBL" id="GEO10720.1"/>
    </source>
</evidence>
<dbReference type="AlphaFoldDB" id="A0A512BFI2"/>
<proteinExistence type="predicted"/>
<evidence type="ECO:0000313" key="2">
    <source>
        <dbReference type="Proteomes" id="UP000321513"/>
    </source>
</evidence>
<protein>
    <submittedName>
        <fullName evidence="1">Uncharacterized protein</fullName>
    </submittedName>
</protein>
<dbReference type="RefSeq" id="WP_147204833.1">
    <property type="nucleotide sequence ID" value="NZ_BJYT01000012.1"/>
</dbReference>
<keyword evidence="2" id="KW-1185">Reference proteome</keyword>
<reference evidence="1 2" key="1">
    <citation type="submission" date="2019-07" db="EMBL/GenBank/DDBJ databases">
        <title>Whole genome shotgun sequence of Segetibacter aerophilus NBRC 106135.</title>
        <authorList>
            <person name="Hosoyama A."/>
            <person name="Uohara A."/>
            <person name="Ohji S."/>
            <person name="Ichikawa N."/>
        </authorList>
    </citation>
    <scope>NUCLEOTIDE SEQUENCE [LARGE SCALE GENOMIC DNA]</scope>
    <source>
        <strain evidence="1 2">NBRC 106135</strain>
    </source>
</reference>
<name>A0A512BFI2_9BACT</name>
<dbReference type="Proteomes" id="UP000321513">
    <property type="component" value="Unassembled WGS sequence"/>
</dbReference>
<sequence>MDSSEVKEKLHQYIDNGDDALIHMMWEMVTSYNTPNNFSTIEQYNRDIEESLEQFKKGEFMSQKEVKEQSEKW</sequence>
<gene>
    <name evidence="1" type="ORF">SAE01_32160</name>
</gene>
<dbReference type="OrthoDB" id="1446355at2"/>
<dbReference type="EMBL" id="BJYT01000012">
    <property type="protein sequence ID" value="GEO10720.1"/>
    <property type="molecule type" value="Genomic_DNA"/>
</dbReference>
<organism evidence="1 2">
    <name type="scientific">Segetibacter aerophilus</name>
    <dbReference type="NCBI Taxonomy" id="670293"/>
    <lineage>
        <taxon>Bacteria</taxon>
        <taxon>Pseudomonadati</taxon>
        <taxon>Bacteroidota</taxon>
        <taxon>Chitinophagia</taxon>
        <taxon>Chitinophagales</taxon>
        <taxon>Chitinophagaceae</taxon>
        <taxon>Segetibacter</taxon>
    </lineage>
</organism>
<comment type="caution">
    <text evidence="1">The sequence shown here is derived from an EMBL/GenBank/DDBJ whole genome shotgun (WGS) entry which is preliminary data.</text>
</comment>